<dbReference type="EMBL" id="BSOJ01000031">
    <property type="protein sequence ID" value="GLR27444.1"/>
    <property type="molecule type" value="Genomic_DNA"/>
</dbReference>
<dbReference type="Proteomes" id="UP001156664">
    <property type="component" value="Unassembled WGS sequence"/>
</dbReference>
<protein>
    <recommendedName>
        <fullName evidence="4">Lipoprotein</fullName>
    </recommendedName>
</protein>
<reference evidence="3" key="1">
    <citation type="journal article" date="2019" name="Int. J. Syst. Evol. Microbiol.">
        <title>The Global Catalogue of Microorganisms (GCM) 10K type strain sequencing project: providing services to taxonomists for standard genome sequencing and annotation.</title>
        <authorList>
            <consortium name="The Broad Institute Genomics Platform"/>
            <consortium name="The Broad Institute Genome Sequencing Center for Infectious Disease"/>
            <person name="Wu L."/>
            <person name="Ma J."/>
        </authorList>
    </citation>
    <scope>NUCLEOTIDE SEQUENCE [LARGE SCALE GENOMIC DNA]</scope>
    <source>
        <strain evidence="3">NBRC 105857</strain>
    </source>
</reference>
<evidence type="ECO:0000256" key="1">
    <source>
        <dbReference type="SAM" id="SignalP"/>
    </source>
</evidence>
<sequence>MHKLLLASAVLACSACTTAPVNTATNAAQAGRQYATTVKQLNQFALDESLGFTANLLPQLPRQADVLQAQTDAMRQRVALVDSVAVQLDQLSRYFELLNAVASGDDSVATGKALGQLASGFKIASSSVGDGIGRLVANGHHSSQMAKVLQRDAAPVSAAMQAVQAQLALEIGWTRANALANQQAYWQSKIEGPYVEGKTLPASWKTAWIDTLKTPDLEMLLRDAQTATDHMVQAWHALLRGDENASATFTLVQGELADVEKRLKRVKP</sequence>
<feature type="signal peptide" evidence="1">
    <location>
        <begin position="1"/>
        <end position="19"/>
    </location>
</feature>
<keyword evidence="1" id="KW-0732">Signal</keyword>
<evidence type="ECO:0008006" key="4">
    <source>
        <dbReference type="Google" id="ProtNLM"/>
    </source>
</evidence>
<name>A0ABQ5YS42_9BURK</name>
<accession>A0ABQ5YS42</accession>
<proteinExistence type="predicted"/>
<evidence type="ECO:0000313" key="3">
    <source>
        <dbReference type="Proteomes" id="UP001156664"/>
    </source>
</evidence>
<comment type="caution">
    <text evidence="2">The sequence shown here is derived from an EMBL/GenBank/DDBJ whole genome shotgun (WGS) entry which is preliminary data.</text>
</comment>
<feature type="chain" id="PRO_5046891864" description="Lipoprotein" evidence="1">
    <location>
        <begin position="20"/>
        <end position="268"/>
    </location>
</feature>
<organism evidence="2 3">
    <name type="scientific">Limnobacter litoralis</name>
    <dbReference type="NCBI Taxonomy" id="481366"/>
    <lineage>
        <taxon>Bacteria</taxon>
        <taxon>Pseudomonadati</taxon>
        <taxon>Pseudomonadota</taxon>
        <taxon>Betaproteobacteria</taxon>
        <taxon>Burkholderiales</taxon>
        <taxon>Burkholderiaceae</taxon>
        <taxon>Limnobacter</taxon>
    </lineage>
</organism>
<gene>
    <name evidence="2" type="ORF">GCM10007875_25350</name>
</gene>
<keyword evidence="3" id="KW-1185">Reference proteome</keyword>
<dbReference type="RefSeq" id="WP_284282248.1">
    <property type="nucleotide sequence ID" value="NZ_BSOJ01000031.1"/>
</dbReference>
<evidence type="ECO:0000313" key="2">
    <source>
        <dbReference type="EMBL" id="GLR27444.1"/>
    </source>
</evidence>